<dbReference type="AlphaFoldDB" id="A0A1J5GHC3"/>
<accession>A0A1J5GHC3</accession>
<evidence type="ECO:0000313" key="11">
    <source>
        <dbReference type="Proteomes" id="UP000182763"/>
    </source>
</evidence>
<feature type="domain" description="ABC transmembrane type-2" evidence="6">
    <location>
        <begin position="20"/>
        <end position="274"/>
    </location>
</feature>
<feature type="transmembrane region" description="Helical" evidence="5">
    <location>
        <begin position="249"/>
        <end position="269"/>
    </location>
</feature>
<protein>
    <recommendedName>
        <fullName evidence="5">Transport permease protein</fullName>
    </recommendedName>
</protein>
<keyword evidence="5" id="KW-1003">Cell membrane</keyword>
<dbReference type="Proteomes" id="UP000231493">
    <property type="component" value="Unassembled WGS sequence"/>
</dbReference>
<gene>
    <name evidence="7" type="ORF">AUK42_05735</name>
    <name evidence="10" type="ORF">CO097_06970</name>
    <name evidence="9" type="ORF">COZ07_03955</name>
    <name evidence="8" type="ORF">COZ58_01620</name>
</gene>
<dbReference type="Proteomes" id="UP000182763">
    <property type="component" value="Unassembled WGS sequence"/>
</dbReference>
<name>A0A1J5GHC3_9BACT</name>
<reference evidence="12 13" key="3">
    <citation type="submission" date="2017-09" db="EMBL/GenBank/DDBJ databases">
        <title>Depth-based differentiation of microbial function through sediment-hosted aquifers and enrichment of novel symbionts in the deep terrestrial subsurface.</title>
        <authorList>
            <person name="Probst A.J."/>
            <person name="Ladd B."/>
            <person name="Jarett J.K."/>
            <person name="Geller-Mcgrath D.E."/>
            <person name="Sieber C.M."/>
            <person name="Emerson J.B."/>
            <person name="Anantharaman K."/>
            <person name="Thomas B.C."/>
            <person name="Malmstrom R."/>
            <person name="Stieglmeier M."/>
            <person name="Klingl A."/>
            <person name="Woyke T."/>
            <person name="Ryan C.M."/>
            <person name="Banfield J.F."/>
        </authorList>
    </citation>
    <scope>NUCLEOTIDE SEQUENCE [LARGE SCALE GENOMIC DNA]</scope>
    <source>
        <strain evidence="9">CG_4_10_14_3_um_filter_34_13</strain>
        <strain evidence="10">CG_4_9_14_3_um_filter_33_16</strain>
    </source>
</reference>
<comment type="caution">
    <text evidence="7">The sequence shown here is derived from an EMBL/GenBank/DDBJ whole genome shotgun (WGS) entry which is preliminary data.</text>
</comment>
<accession>A0A2M8C9U1</accession>
<dbReference type="Proteomes" id="UP000230646">
    <property type="component" value="Unassembled WGS sequence"/>
</dbReference>
<evidence type="ECO:0000256" key="4">
    <source>
        <dbReference type="ARBA" id="ARBA00023136"/>
    </source>
</evidence>
<keyword evidence="4 5" id="KW-0472">Membrane</keyword>
<feature type="transmembrane region" description="Helical" evidence="5">
    <location>
        <begin position="65"/>
        <end position="87"/>
    </location>
</feature>
<dbReference type="EMBL" id="MNYY01000110">
    <property type="protein sequence ID" value="OIP68994.1"/>
    <property type="molecule type" value="Genomic_DNA"/>
</dbReference>
<dbReference type="STRING" id="1805029.AUK42_05735"/>
<organism evidence="7 11">
    <name type="scientific">Candidatus Infernicultor aquiphilus</name>
    <dbReference type="NCBI Taxonomy" id="1805029"/>
    <lineage>
        <taxon>Bacteria</taxon>
        <taxon>Pseudomonadati</taxon>
        <taxon>Atribacterota</taxon>
        <taxon>Candidatus Phoenicimicrobiia</taxon>
        <taxon>Candidatus Pheonicimicrobiales</taxon>
        <taxon>Candidatus Phoenicimicrobiaceae</taxon>
        <taxon>Candidatus Infernicultor</taxon>
    </lineage>
</organism>
<feature type="transmembrane region" description="Helical" evidence="5">
    <location>
        <begin position="22"/>
        <end position="45"/>
    </location>
</feature>
<feature type="transmembrane region" description="Helical" evidence="5">
    <location>
        <begin position="142"/>
        <end position="164"/>
    </location>
</feature>
<evidence type="ECO:0000313" key="7">
    <source>
        <dbReference type="EMBL" id="OIP68994.1"/>
    </source>
</evidence>
<evidence type="ECO:0000256" key="5">
    <source>
        <dbReference type="RuleBase" id="RU361157"/>
    </source>
</evidence>
<dbReference type="EMBL" id="PFKO01000147">
    <property type="protein sequence ID" value="PIY32938.1"/>
    <property type="molecule type" value="Genomic_DNA"/>
</dbReference>
<dbReference type="PRINTS" id="PR00164">
    <property type="entry name" value="ABC2TRNSPORT"/>
</dbReference>
<comment type="similarity">
    <text evidence="5">Belongs to the ABC-2 integral membrane protein family.</text>
</comment>
<evidence type="ECO:0000313" key="8">
    <source>
        <dbReference type="EMBL" id="PIX35035.1"/>
    </source>
</evidence>
<dbReference type="InterPro" id="IPR051784">
    <property type="entry name" value="Nod_factor_ABC_transporter"/>
</dbReference>
<evidence type="ECO:0000256" key="2">
    <source>
        <dbReference type="ARBA" id="ARBA00022692"/>
    </source>
</evidence>
<reference evidence="8" key="2">
    <citation type="submission" date="2017-09" db="EMBL/GenBank/DDBJ databases">
        <title>Depth-based differentiation of microbial function through sediment-hosted aquifers and enrichment of novel symbionts in the deep terrestrial subsurface.</title>
        <authorList>
            <person name="Probst A.J."/>
            <person name="Ladd B."/>
            <person name="Jarett J.K."/>
            <person name="Geller-Mcgrath D.E."/>
            <person name="Sieber C.M.K."/>
            <person name="Emerson J.B."/>
            <person name="Anantharaman K."/>
            <person name="Thomas B.C."/>
            <person name="Malmstrom R."/>
            <person name="Stieglmeier M."/>
            <person name="Klingl A."/>
            <person name="Woyke T."/>
            <person name="Ryan C.M."/>
            <person name="Banfield J.F."/>
        </authorList>
    </citation>
    <scope>NUCLEOTIDE SEQUENCE</scope>
    <source>
        <strain evidence="8">CG_4_8_14_3_um_filter_34_18</strain>
    </source>
</reference>
<evidence type="ECO:0000313" key="9">
    <source>
        <dbReference type="EMBL" id="PIY32938.1"/>
    </source>
</evidence>
<dbReference type="Pfam" id="PF01061">
    <property type="entry name" value="ABC2_membrane"/>
    <property type="match status" value="1"/>
</dbReference>
<dbReference type="GO" id="GO:0140359">
    <property type="term" value="F:ABC-type transporter activity"/>
    <property type="evidence" value="ECO:0007669"/>
    <property type="project" value="InterPro"/>
</dbReference>
<dbReference type="Proteomes" id="UP000228560">
    <property type="component" value="Unassembled WGS sequence"/>
</dbReference>
<dbReference type="EMBL" id="PFTV01000177">
    <property type="protein sequence ID" value="PJB55830.1"/>
    <property type="molecule type" value="Genomic_DNA"/>
</dbReference>
<feature type="transmembrane region" description="Helical" evidence="5">
    <location>
        <begin position="108"/>
        <end position="130"/>
    </location>
</feature>
<dbReference type="PIRSF" id="PIRSF006648">
    <property type="entry name" value="DrrB"/>
    <property type="match status" value="1"/>
</dbReference>
<keyword evidence="5" id="KW-0813">Transport</keyword>
<comment type="subcellular location">
    <subcellularLocation>
        <location evidence="5">Cell membrane</location>
        <topology evidence="5">Multi-pass membrane protein</topology>
    </subcellularLocation>
    <subcellularLocation>
        <location evidence="1">Membrane</location>
        <topology evidence="1">Multi-pass membrane protein</topology>
    </subcellularLocation>
</comment>
<evidence type="ECO:0000313" key="13">
    <source>
        <dbReference type="Proteomes" id="UP000230646"/>
    </source>
</evidence>
<reference evidence="7 11" key="1">
    <citation type="journal article" date="2016" name="Environ. Microbiol.">
        <title>Genomic resolution of a cold subsurface aquifer community provides metabolic insights for novel microbes adapted to high CO concentrations.</title>
        <authorList>
            <person name="Probst A.J."/>
            <person name="Castelle C.J."/>
            <person name="Singh A."/>
            <person name="Brown C.T."/>
            <person name="Anantharaman K."/>
            <person name="Sharon I."/>
            <person name="Hug L.A."/>
            <person name="Burstein D."/>
            <person name="Emerson J.B."/>
            <person name="Thomas B.C."/>
            <person name="Banfield J.F."/>
        </authorList>
    </citation>
    <scope>NUCLEOTIDE SEQUENCE [LARGE SCALE GENOMIC DNA]</scope>
    <source>
        <strain evidence="7">CG2_30_33_13</strain>
    </source>
</reference>
<dbReference type="EMBL" id="PFIP01000024">
    <property type="protein sequence ID" value="PIX35035.1"/>
    <property type="molecule type" value="Genomic_DNA"/>
</dbReference>
<dbReference type="InterPro" id="IPR047817">
    <property type="entry name" value="ABC2_TM_bact-type"/>
</dbReference>
<dbReference type="PANTHER" id="PTHR43229:SF2">
    <property type="entry name" value="NODULATION PROTEIN J"/>
    <property type="match status" value="1"/>
</dbReference>
<evidence type="ECO:0000313" key="10">
    <source>
        <dbReference type="EMBL" id="PJB55830.1"/>
    </source>
</evidence>
<dbReference type="RefSeq" id="WP_406607300.1">
    <property type="nucleotide sequence ID" value="NZ_PFKO01000147.1"/>
</dbReference>
<accession>A0A2M7KA88</accession>
<evidence type="ECO:0000259" key="6">
    <source>
        <dbReference type="PROSITE" id="PS51012"/>
    </source>
</evidence>
<accession>A0A2M7PQN6</accession>
<proteinExistence type="inferred from homology"/>
<dbReference type="PROSITE" id="PS51012">
    <property type="entry name" value="ABC_TM2"/>
    <property type="match status" value="1"/>
</dbReference>
<dbReference type="GO" id="GO:0043190">
    <property type="term" value="C:ATP-binding cassette (ABC) transporter complex"/>
    <property type="evidence" value="ECO:0007669"/>
    <property type="project" value="InterPro"/>
</dbReference>
<feature type="transmembrane region" description="Helical" evidence="5">
    <location>
        <begin position="176"/>
        <end position="195"/>
    </location>
</feature>
<evidence type="ECO:0000313" key="12">
    <source>
        <dbReference type="Proteomes" id="UP000228560"/>
    </source>
</evidence>
<dbReference type="InterPro" id="IPR013525">
    <property type="entry name" value="ABC2_TM"/>
</dbReference>
<dbReference type="InterPro" id="IPR000412">
    <property type="entry name" value="ABC_2_transport"/>
</dbReference>
<evidence type="ECO:0000256" key="1">
    <source>
        <dbReference type="ARBA" id="ARBA00004141"/>
    </source>
</evidence>
<keyword evidence="3 5" id="KW-1133">Transmembrane helix</keyword>
<dbReference type="PANTHER" id="PTHR43229">
    <property type="entry name" value="NODULATION PROTEIN J"/>
    <property type="match status" value="1"/>
</dbReference>
<sequence>MEEIFALCQRDILRFFRDRARLLSSFAMPFLFLIIFGSGMSGAMSSMFRGGSDYSSLADFNYMKFMFPGIIGMVVFTTSIFSALSVIQDREFGYLREILVSPVKRSSIAIGKVLGGTTIAVIQGLLMFVFVPFTGLKINLSILIKLIPAMFLVAFTLSSVGLLIASLLKTTTGFQMVIQIFIFPMLFLSGAFFPINGLPVWMNFLVIINPLTYSIDMFKKIILETDKLNPVLKQAMGLNLTLFGHQITIFNEILFILILSIIFVTLATIKFSHNN</sequence>
<keyword evidence="2 5" id="KW-0812">Transmembrane</keyword>
<evidence type="ECO:0000256" key="3">
    <source>
        <dbReference type="ARBA" id="ARBA00022989"/>
    </source>
</evidence>